<organism evidence="1 2">
    <name type="scientific">Marininema halotolerans</name>
    <dbReference type="NCBI Taxonomy" id="1155944"/>
    <lineage>
        <taxon>Bacteria</taxon>
        <taxon>Bacillati</taxon>
        <taxon>Bacillota</taxon>
        <taxon>Bacilli</taxon>
        <taxon>Bacillales</taxon>
        <taxon>Thermoactinomycetaceae</taxon>
        <taxon>Marininema</taxon>
    </lineage>
</organism>
<gene>
    <name evidence="1" type="ORF">SAMN05444972_103179</name>
</gene>
<protein>
    <submittedName>
        <fullName evidence="1">Uncharacterized protein</fullName>
    </submittedName>
</protein>
<dbReference type="Proteomes" id="UP000198660">
    <property type="component" value="Unassembled WGS sequence"/>
</dbReference>
<sequence length="42" mass="4792">MMKNSIYGEGYSARRNNVMHLSKRIETATRYLRLVTAASVTT</sequence>
<evidence type="ECO:0000313" key="2">
    <source>
        <dbReference type="Proteomes" id="UP000198660"/>
    </source>
</evidence>
<dbReference type="EMBL" id="FPAA01000003">
    <property type="protein sequence ID" value="SFS52370.1"/>
    <property type="molecule type" value="Genomic_DNA"/>
</dbReference>
<reference evidence="2" key="1">
    <citation type="submission" date="2016-10" db="EMBL/GenBank/DDBJ databases">
        <authorList>
            <person name="Varghese N."/>
            <person name="Submissions S."/>
        </authorList>
    </citation>
    <scope>NUCLEOTIDE SEQUENCE [LARGE SCALE GENOMIC DNA]</scope>
    <source>
        <strain evidence="2">DSM 45789</strain>
    </source>
</reference>
<evidence type="ECO:0000313" key="1">
    <source>
        <dbReference type="EMBL" id="SFS52370.1"/>
    </source>
</evidence>
<accession>A0A1I6QJ74</accession>
<proteinExistence type="predicted"/>
<keyword evidence="2" id="KW-1185">Reference proteome</keyword>
<name>A0A1I6QJ74_9BACL</name>
<dbReference type="AlphaFoldDB" id="A0A1I6QJ74"/>